<name>A0A5C8CJZ4_9SPIR</name>
<evidence type="ECO:0000313" key="3">
    <source>
        <dbReference type="Proteomes" id="UP000325116"/>
    </source>
</evidence>
<evidence type="ECO:0000259" key="1">
    <source>
        <dbReference type="PROSITE" id="PS51725"/>
    </source>
</evidence>
<comment type="caution">
    <text evidence="2">The sequence shown here is derived from an EMBL/GenBank/DDBJ whole genome shotgun (WGS) entry which is preliminary data.</text>
</comment>
<dbReference type="GO" id="GO:0004497">
    <property type="term" value="F:monooxygenase activity"/>
    <property type="evidence" value="ECO:0007669"/>
    <property type="project" value="UniProtKB-KW"/>
</dbReference>
<dbReference type="SUPFAM" id="SSF54909">
    <property type="entry name" value="Dimeric alpha+beta barrel"/>
    <property type="match status" value="1"/>
</dbReference>
<dbReference type="PANTHER" id="PTHR33336:SF15">
    <property type="entry name" value="ABM DOMAIN-CONTAINING PROTEIN"/>
    <property type="match status" value="1"/>
</dbReference>
<sequence length="93" mass="10887">MIKIVAKNTVKKENKADFINTAKELIEKSRAEEGCISYTLNESLDGKYLTFIEEWKDEKSIEMHNNSEHFKSIVPKLSQFKEVDMDVILYKEI</sequence>
<reference evidence="2 3" key="1">
    <citation type="journal article" date="1992" name="Lakartidningen">
        <title>[Penicillin V and not amoxicillin is the first choice preparation in acute otitis].</title>
        <authorList>
            <person name="Kamme C."/>
            <person name="Lundgren K."/>
            <person name="Prellner K."/>
        </authorList>
    </citation>
    <scope>NUCLEOTIDE SEQUENCE [LARGE SCALE GENOMIC DNA]</scope>
    <source>
        <strain evidence="2 3">W1</strain>
    </source>
</reference>
<dbReference type="InterPro" id="IPR011008">
    <property type="entry name" value="Dimeric_a/b-barrel"/>
</dbReference>
<keyword evidence="2" id="KW-0503">Monooxygenase</keyword>
<organism evidence="2 3">
    <name type="scientific">Brachyspira aalborgi</name>
    <dbReference type="NCBI Taxonomy" id="29522"/>
    <lineage>
        <taxon>Bacteria</taxon>
        <taxon>Pseudomonadati</taxon>
        <taxon>Spirochaetota</taxon>
        <taxon>Spirochaetia</taxon>
        <taxon>Brachyspirales</taxon>
        <taxon>Brachyspiraceae</taxon>
        <taxon>Brachyspira</taxon>
    </lineage>
</organism>
<dbReference type="InterPro" id="IPR007138">
    <property type="entry name" value="ABM_dom"/>
</dbReference>
<gene>
    <name evidence="2" type="ORF">EPJ80_03505</name>
</gene>
<dbReference type="PROSITE" id="PS51725">
    <property type="entry name" value="ABM"/>
    <property type="match status" value="1"/>
</dbReference>
<dbReference type="InterPro" id="IPR050744">
    <property type="entry name" value="AI-2_Isomerase_LsrG"/>
</dbReference>
<accession>A0A5C8CJZ4</accession>
<proteinExistence type="predicted"/>
<dbReference type="Proteomes" id="UP000325116">
    <property type="component" value="Unassembled WGS sequence"/>
</dbReference>
<protein>
    <submittedName>
        <fullName evidence="2">Antibiotic biosynthesis monooxygenase</fullName>
    </submittedName>
</protein>
<dbReference type="AlphaFoldDB" id="A0A5C8CJZ4"/>
<keyword evidence="2" id="KW-0560">Oxidoreductase</keyword>
<feature type="domain" description="ABM" evidence="1">
    <location>
        <begin position="2"/>
        <end position="93"/>
    </location>
</feature>
<evidence type="ECO:0000313" key="2">
    <source>
        <dbReference type="EMBL" id="TXJ12681.1"/>
    </source>
</evidence>
<dbReference type="EMBL" id="SAXT01000003">
    <property type="protein sequence ID" value="TXJ12681.1"/>
    <property type="molecule type" value="Genomic_DNA"/>
</dbReference>
<dbReference type="Pfam" id="PF03992">
    <property type="entry name" value="ABM"/>
    <property type="match status" value="1"/>
</dbReference>
<dbReference type="RefSeq" id="WP_147757928.1">
    <property type="nucleotide sequence ID" value="NZ_SAXT01000003.1"/>
</dbReference>
<dbReference type="Gene3D" id="3.30.70.100">
    <property type="match status" value="1"/>
</dbReference>
<dbReference type="PANTHER" id="PTHR33336">
    <property type="entry name" value="QUINOL MONOOXYGENASE YGIN-RELATED"/>
    <property type="match status" value="1"/>
</dbReference>